<dbReference type="AlphaFoldDB" id="A0A183IB44"/>
<dbReference type="EMBL" id="UZAM01006638">
    <property type="protein sequence ID" value="VDO92309.1"/>
    <property type="molecule type" value="Genomic_DNA"/>
</dbReference>
<evidence type="ECO:0000313" key="1">
    <source>
        <dbReference type="EMBL" id="VDO92309.1"/>
    </source>
</evidence>
<organism evidence="3">
    <name type="scientific">Soboliphyme baturini</name>
    <dbReference type="NCBI Taxonomy" id="241478"/>
    <lineage>
        <taxon>Eukaryota</taxon>
        <taxon>Metazoa</taxon>
        <taxon>Ecdysozoa</taxon>
        <taxon>Nematoda</taxon>
        <taxon>Enoplea</taxon>
        <taxon>Dorylaimia</taxon>
        <taxon>Dioctophymatida</taxon>
        <taxon>Dioctophymatoidea</taxon>
        <taxon>Soboliphymatidae</taxon>
        <taxon>Soboliphyme</taxon>
    </lineage>
</organism>
<proteinExistence type="predicted"/>
<evidence type="ECO:0000313" key="2">
    <source>
        <dbReference type="Proteomes" id="UP000270296"/>
    </source>
</evidence>
<protein>
    <submittedName>
        <fullName evidence="1 3">Uncharacterized protein</fullName>
    </submittedName>
</protein>
<sequence>MLEQEVDENNRKRKSMAKSWRCLHPVVDPERLMMMSPVVDQSSLSECTFRKRCDHCDRGQTFTPCIGRGIPAIKFR</sequence>
<dbReference type="Proteomes" id="UP000270296">
    <property type="component" value="Unassembled WGS sequence"/>
</dbReference>
<dbReference type="WBParaSite" id="SBAD_0000086101-mRNA-1">
    <property type="protein sequence ID" value="SBAD_0000086101-mRNA-1"/>
    <property type="gene ID" value="SBAD_0000086101"/>
</dbReference>
<reference evidence="3" key="1">
    <citation type="submission" date="2016-06" db="UniProtKB">
        <authorList>
            <consortium name="WormBaseParasite"/>
        </authorList>
    </citation>
    <scope>IDENTIFICATION</scope>
</reference>
<name>A0A183IB44_9BILA</name>
<reference evidence="1 2" key="2">
    <citation type="submission" date="2018-11" db="EMBL/GenBank/DDBJ databases">
        <authorList>
            <consortium name="Pathogen Informatics"/>
        </authorList>
    </citation>
    <scope>NUCLEOTIDE SEQUENCE [LARGE SCALE GENOMIC DNA]</scope>
</reference>
<keyword evidence="2" id="KW-1185">Reference proteome</keyword>
<evidence type="ECO:0000313" key="3">
    <source>
        <dbReference type="WBParaSite" id="SBAD_0000086101-mRNA-1"/>
    </source>
</evidence>
<gene>
    <name evidence="1" type="ORF">SBAD_LOCUS838</name>
</gene>
<accession>A0A183IB44</accession>